<keyword evidence="3" id="KW-1185">Reference proteome</keyword>
<evidence type="ECO:0000313" key="2">
    <source>
        <dbReference type="EMBL" id="EZA62699.1"/>
    </source>
</evidence>
<reference evidence="2 3" key="1">
    <citation type="journal article" date="2014" name="Curr. Biol.">
        <title>The genome of the clonal raider ant Cerapachys biroi.</title>
        <authorList>
            <person name="Oxley P.R."/>
            <person name="Ji L."/>
            <person name="Fetter-Pruneda I."/>
            <person name="McKenzie S.K."/>
            <person name="Li C."/>
            <person name="Hu H."/>
            <person name="Zhang G."/>
            <person name="Kronauer D.J."/>
        </authorList>
    </citation>
    <scope>NUCLEOTIDE SEQUENCE [LARGE SCALE GENOMIC DNA]</scope>
</reference>
<name>A0A026X5I4_OOCBI</name>
<feature type="compositionally biased region" description="Basic and acidic residues" evidence="1">
    <location>
        <begin position="38"/>
        <end position="47"/>
    </location>
</feature>
<protein>
    <submittedName>
        <fullName evidence="2">Uncharacterized protein</fullName>
    </submittedName>
</protein>
<dbReference type="AlphaFoldDB" id="A0A026X5I4"/>
<sequence>MDDRNGAFRTSLLGRPGFPVLGCRDVPWCRFFQLQTKRGREKEERGRLASRATTSGERKGELRSPISHLVDTFILALSLSPPPLSFPGPLRVPVISFPDGALALISAL</sequence>
<dbReference type="EMBL" id="KK107019">
    <property type="protein sequence ID" value="EZA62699.1"/>
    <property type="molecule type" value="Genomic_DNA"/>
</dbReference>
<feature type="region of interest" description="Disordered" evidence="1">
    <location>
        <begin position="38"/>
        <end position="61"/>
    </location>
</feature>
<dbReference type="Proteomes" id="UP000053097">
    <property type="component" value="Unassembled WGS sequence"/>
</dbReference>
<evidence type="ECO:0000313" key="3">
    <source>
        <dbReference type="Proteomes" id="UP000053097"/>
    </source>
</evidence>
<organism evidence="2 3">
    <name type="scientific">Ooceraea biroi</name>
    <name type="common">Clonal raider ant</name>
    <name type="synonym">Cerapachys biroi</name>
    <dbReference type="NCBI Taxonomy" id="2015173"/>
    <lineage>
        <taxon>Eukaryota</taxon>
        <taxon>Metazoa</taxon>
        <taxon>Ecdysozoa</taxon>
        <taxon>Arthropoda</taxon>
        <taxon>Hexapoda</taxon>
        <taxon>Insecta</taxon>
        <taxon>Pterygota</taxon>
        <taxon>Neoptera</taxon>
        <taxon>Endopterygota</taxon>
        <taxon>Hymenoptera</taxon>
        <taxon>Apocrita</taxon>
        <taxon>Aculeata</taxon>
        <taxon>Formicoidea</taxon>
        <taxon>Formicidae</taxon>
        <taxon>Dorylinae</taxon>
        <taxon>Ooceraea</taxon>
    </lineage>
</organism>
<evidence type="ECO:0000256" key="1">
    <source>
        <dbReference type="SAM" id="MobiDB-lite"/>
    </source>
</evidence>
<accession>A0A026X5I4</accession>
<proteinExistence type="predicted"/>
<gene>
    <name evidence="2" type="ORF">X777_07514</name>
</gene>